<keyword evidence="3" id="KW-1185">Reference proteome</keyword>
<keyword evidence="1" id="KW-0812">Transmembrane</keyword>
<dbReference type="RefSeq" id="WP_345139974.1">
    <property type="nucleotide sequence ID" value="NZ_BAABDU010000002.1"/>
</dbReference>
<evidence type="ECO:0000256" key="1">
    <source>
        <dbReference type="SAM" id="Phobius"/>
    </source>
</evidence>
<feature type="transmembrane region" description="Helical" evidence="1">
    <location>
        <begin position="20"/>
        <end position="40"/>
    </location>
</feature>
<keyword evidence="1" id="KW-1133">Transmembrane helix</keyword>
<keyword evidence="1" id="KW-0472">Membrane</keyword>
<evidence type="ECO:0008006" key="4">
    <source>
        <dbReference type="Google" id="ProtNLM"/>
    </source>
</evidence>
<name>A0ABP7G717_9FLAO</name>
<comment type="caution">
    <text evidence="2">The sequence shown here is derived from an EMBL/GenBank/DDBJ whole genome shotgun (WGS) entry which is preliminary data.</text>
</comment>
<dbReference type="EMBL" id="BAABDU010000002">
    <property type="protein sequence ID" value="GAA3758006.1"/>
    <property type="molecule type" value="Genomic_DNA"/>
</dbReference>
<gene>
    <name evidence="2" type="ORF">GCM10022423_05600</name>
</gene>
<proteinExistence type="predicted"/>
<accession>A0ABP7G717</accession>
<organism evidence="2 3">
    <name type="scientific">Flavobacterium ginsengiterrae</name>
    <dbReference type="NCBI Taxonomy" id="871695"/>
    <lineage>
        <taxon>Bacteria</taxon>
        <taxon>Pseudomonadati</taxon>
        <taxon>Bacteroidota</taxon>
        <taxon>Flavobacteriia</taxon>
        <taxon>Flavobacteriales</taxon>
        <taxon>Flavobacteriaceae</taxon>
        <taxon>Flavobacterium</taxon>
    </lineage>
</organism>
<dbReference type="Proteomes" id="UP001500748">
    <property type="component" value="Unassembled WGS sequence"/>
</dbReference>
<evidence type="ECO:0000313" key="3">
    <source>
        <dbReference type="Proteomes" id="UP001500748"/>
    </source>
</evidence>
<protein>
    <recommendedName>
        <fullName evidence="4">DUF962 family protein</fullName>
    </recommendedName>
</protein>
<sequence length="104" mass="12195">MMNQKKELSSFEIVNKGYLWVNIPSIVIIVAVWFILTAYLEVNGKISAIVGGAIGWIYWEFTIKKWIRWALNNHVNPDRLFKIGKMSLLLWDRRKIDSITREGK</sequence>
<reference evidence="3" key="1">
    <citation type="journal article" date="2019" name="Int. J. Syst. Evol. Microbiol.">
        <title>The Global Catalogue of Microorganisms (GCM) 10K type strain sequencing project: providing services to taxonomists for standard genome sequencing and annotation.</title>
        <authorList>
            <consortium name="The Broad Institute Genomics Platform"/>
            <consortium name="The Broad Institute Genome Sequencing Center for Infectious Disease"/>
            <person name="Wu L."/>
            <person name="Ma J."/>
        </authorList>
    </citation>
    <scope>NUCLEOTIDE SEQUENCE [LARGE SCALE GENOMIC DNA]</scope>
    <source>
        <strain evidence="3">JCM 17337</strain>
    </source>
</reference>
<feature type="transmembrane region" description="Helical" evidence="1">
    <location>
        <begin position="46"/>
        <end position="63"/>
    </location>
</feature>
<evidence type="ECO:0000313" key="2">
    <source>
        <dbReference type="EMBL" id="GAA3758006.1"/>
    </source>
</evidence>